<dbReference type="Gene3D" id="1.25.40.10">
    <property type="entry name" value="Tetratricopeptide repeat domain"/>
    <property type="match status" value="2"/>
</dbReference>
<dbReference type="PANTHER" id="PTHR44366:SF1">
    <property type="entry name" value="UDP-N-ACETYLGLUCOSAMINE--PEPTIDE N-ACETYLGLUCOSAMINYLTRANSFERASE 110 KDA SUBUNIT"/>
    <property type="match status" value="1"/>
</dbReference>
<dbReference type="Pfam" id="PF13414">
    <property type="entry name" value="TPR_11"/>
    <property type="match status" value="1"/>
</dbReference>
<protein>
    <submittedName>
        <fullName evidence="3">TPR repeat-containing protein</fullName>
    </submittedName>
</protein>
<dbReference type="STRING" id="224999.GCA_001485475_00887"/>
<feature type="transmembrane region" description="Helical" evidence="2">
    <location>
        <begin position="154"/>
        <end position="174"/>
    </location>
</feature>
<dbReference type="GO" id="GO:0097363">
    <property type="term" value="F:protein O-acetylglucosaminyltransferase activity"/>
    <property type="evidence" value="ECO:0007669"/>
    <property type="project" value="TreeGrafter"/>
</dbReference>
<name>A0A0U9HM22_9FIRM</name>
<dbReference type="InterPro" id="IPR019734">
    <property type="entry name" value="TPR_rpt"/>
</dbReference>
<evidence type="ECO:0000256" key="2">
    <source>
        <dbReference type="SAM" id="Phobius"/>
    </source>
</evidence>
<keyword evidence="2" id="KW-0812">Transmembrane</keyword>
<dbReference type="PROSITE" id="PS50293">
    <property type="entry name" value="TPR_REGION"/>
    <property type="match status" value="2"/>
</dbReference>
<keyword evidence="2" id="KW-0472">Membrane</keyword>
<feature type="repeat" description="TPR" evidence="1">
    <location>
        <begin position="69"/>
        <end position="102"/>
    </location>
</feature>
<evidence type="ECO:0000313" key="3">
    <source>
        <dbReference type="EMBL" id="GAQ24881.1"/>
    </source>
</evidence>
<keyword evidence="2" id="KW-1133">Transmembrane helix</keyword>
<dbReference type="SUPFAM" id="SSF48452">
    <property type="entry name" value="TPR-like"/>
    <property type="match status" value="1"/>
</dbReference>
<dbReference type="Pfam" id="PF13432">
    <property type="entry name" value="TPR_16"/>
    <property type="match status" value="1"/>
</dbReference>
<dbReference type="SMART" id="SM00028">
    <property type="entry name" value="TPR"/>
    <property type="match status" value="4"/>
</dbReference>
<dbReference type="GO" id="GO:0006493">
    <property type="term" value="P:protein O-linked glycosylation"/>
    <property type="evidence" value="ECO:0007669"/>
    <property type="project" value="InterPro"/>
</dbReference>
<evidence type="ECO:0000313" key="4">
    <source>
        <dbReference type="Proteomes" id="UP000062160"/>
    </source>
</evidence>
<dbReference type="OrthoDB" id="1721581at2"/>
<keyword evidence="4" id="KW-1185">Reference proteome</keyword>
<dbReference type="InterPro" id="IPR011990">
    <property type="entry name" value="TPR-like_helical_dom_sf"/>
</dbReference>
<accession>A0A0U9HM22</accession>
<dbReference type="InterPro" id="IPR037919">
    <property type="entry name" value="OGT"/>
</dbReference>
<proteinExistence type="predicted"/>
<reference evidence="3" key="1">
    <citation type="journal article" date="2016" name="Genome Announc.">
        <title>Draft Genome Sequence of the Syntrophic Lactate-Degrading Bacterium Tepidanaerobacter syntrophicus JLT.</title>
        <authorList>
            <person name="Matsuura N."/>
            <person name="Ohashi A."/>
            <person name="Tourlousse D.M."/>
            <person name="Sekiguchi Y."/>
        </authorList>
    </citation>
    <scope>NUCLEOTIDE SEQUENCE [LARGE SCALE GENOMIC DNA]</scope>
    <source>
        <strain evidence="3">JL</strain>
    </source>
</reference>
<sequence>MDELMMEAEKHLERGEYEEARHIYEQIINDEPDNAKAYNKLGVIAAYEKNNEEAEAYFKKALELDPKLSSAASNLGNIFFEKEELEKARECYEKAIDLDPDNPIPYNNLAVIYKKQKEIDKFVKFYKKSVELSNKQLRNPQKDKPGKRQRATSSYTGTGILGFIAVALILYVLIRLFKG</sequence>
<dbReference type="PANTHER" id="PTHR44366">
    <property type="entry name" value="UDP-N-ACETYLGLUCOSAMINE--PEPTIDE N-ACETYLGLUCOSAMINYLTRANSFERASE 110 KDA SUBUNIT"/>
    <property type="match status" value="1"/>
</dbReference>
<dbReference type="PROSITE" id="PS50005">
    <property type="entry name" value="TPR"/>
    <property type="match status" value="2"/>
</dbReference>
<keyword evidence="1" id="KW-0802">TPR repeat</keyword>
<evidence type="ECO:0000256" key="1">
    <source>
        <dbReference type="PROSITE-ProRule" id="PRU00339"/>
    </source>
</evidence>
<gene>
    <name evidence="3" type="ORF">TSYNT_6262</name>
</gene>
<dbReference type="SMART" id="SM00671">
    <property type="entry name" value="SEL1"/>
    <property type="match status" value="2"/>
</dbReference>
<dbReference type="RefSeq" id="WP_059032116.1">
    <property type="nucleotide sequence ID" value="NZ_BSDN01000003.1"/>
</dbReference>
<dbReference type="InterPro" id="IPR006597">
    <property type="entry name" value="Sel1-like"/>
</dbReference>
<organism evidence="3">
    <name type="scientific">Tepidanaerobacter syntrophicus</name>
    <dbReference type="NCBI Taxonomy" id="224999"/>
    <lineage>
        <taxon>Bacteria</taxon>
        <taxon>Bacillati</taxon>
        <taxon>Bacillota</taxon>
        <taxon>Clostridia</taxon>
        <taxon>Thermosediminibacterales</taxon>
        <taxon>Tepidanaerobacteraceae</taxon>
        <taxon>Tepidanaerobacter</taxon>
    </lineage>
</organism>
<dbReference type="EMBL" id="DF977000">
    <property type="protein sequence ID" value="GAQ24881.1"/>
    <property type="molecule type" value="Genomic_DNA"/>
</dbReference>
<dbReference type="Proteomes" id="UP000062160">
    <property type="component" value="Unassembled WGS sequence"/>
</dbReference>
<feature type="repeat" description="TPR" evidence="1">
    <location>
        <begin position="35"/>
        <end position="68"/>
    </location>
</feature>
<dbReference type="AlphaFoldDB" id="A0A0U9HM22"/>